<sequence length="253" mass="27743">MLGVLQAEMKRKGGITIGCEGPVAPRGGGGLFPRLFLYPLETIISCCDPQGAEPNIRLKMRGNMRTSKTSLCVALFTMLSCGATGIGKVELEEVNPHLRGGRVENHLGKTTLSSPDQDSNLDLPVLRSRAQHDKRPGTGCYACPSLVLNYKAYRPAQKSDTLPLDRKVTPQAAKDGKDREIRVRFRNHYSLRYATCFPLMSIGLTCPLGYRNQCFNTACCYPGDRITSSWIQPFSSKLGQQLLVPGPNALTEP</sequence>
<organism evidence="1">
    <name type="scientific">Timema californicum</name>
    <name type="common">California timema</name>
    <name type="synonym">Walking stick</name>
    <dbReference type="NCBI Taxonomy" id="61474"/>
    <lineage>
        <taxon>Eukaryota</taxon>
        <taxon>Metazoa</taxon>
        <taxon>Ecdysozoa</taxon>
        <taxon>Arthropoda</taxon>
        <taxon>Hexapoda</taxon>
        <taxon>Insecta</taxon>
        <taxon>Pterygota</taxon>
        <taxon>Neoptera</taxon>
        <taxon>Polyneoptera</taxon>
        <taxon>Phasmatodea</taxon>
        <taxon>Timematodea</taxon>
        <taxon>Timematoidea</taxon>
        <taxon>Timematidae</taxon>
        <taxon>Timema</taxon>
    </lineage>
</organism>
<reference evidence="1" key="1">
    <citation type="submission" date="2020-11" db="EMBL/GenBank/DDBJ databases">
        <authorList>
            <person name="Tran Van P."/>
        </authorList>
    </citation>
    <scope>NUCLEOTIDE SEQUENCE</scope>
</reference>
<dbReference type="EMBL" id="OE179160">
    <property type="protein sequence ID" value="CAD7567810.1"/>
    <property type="molecule type" value="Genomic_DNA"/>
</dbReference>
<dbReference type="AlphaFoldDB" id="A0A7R9IVM4"/>
<name>A0A7R9IVM4_TIMCA</name>
<proteinExistence type="predicted"/>
<evidence type="ECO:0000313" key="1">
    <source>
        <dbReference type="EMBL" id="CAD7567810.1"/>
    </source>
</evidence>
<gene>
    <name evidence="1" type="ORF">TCMB3V08_LOCUS592</name>
</gene>
<accession>A0A7R9IVM4</accession>
<protein>
    <submittedName>
        <fullName evidence="1">(California timema) hypothetical protein</fullName>
    </submittedName>
</protein>